<dbReference type="Pfam" id="PF00723">
    <property type="entry name" value="Glyco_hydro_15"/>
    <property type="match status" value="1"/>
</dbReference>
<keyword evidence="2" id="KW-0378">Hydrolase</keyword>
<accession>A0A0B7MIB2</accession>
<protein>
    <submittedName>
        <fullName evidence="2">Glycosyl hydrolase, glucoamylase</fullName>
    </submittedName>
</protein>
<evidence type="ECO:0000313" key="3">
    <source>
        <dbReference type="Proteomes" id="UP000046155"/>
    </source>
</evidence>
<gene>
    <name evidence="2" type="ORF">SSCH_60033</name>
</gene>
<dbReference type="InterPro" id="IPR011613">
    <property type="entry name" value="GH15-like"/>
</dbReference>
<dbReference type="Proteomes" id="UP000046155">
    <property type="component" value="Unassembled WGS sequence"/>
</dbReference>
<organism evidence="2 3">
    <name type="scientific">Syntrophaceticus schinkii</name>
    <dbReference type="NCBI Taxonomy" id="499207"/>
    <lineage>
        <taxon>Bacteria</taxon>
        <taxon>Bacillati</taxon>
        <taxon>Bacillota</taxon>
        <taxon>Clostridia</taxon>
        <taxon>Thermoanaerobacterales</taxon>
        <taxon>Thermoanaerobacterales Family III. Incertae Sedis</taxon>
        <taxon>Syntrophaceticus</taxon>
    </lineage>
</organism>
<keyword evidence="3" id="KW-1185">Reference proteome</keyword>
<dbReference type="PANTHER" id="PTHR31616:SF13">
    <property type="entry name" value="GLUCAN 1,4-ALPHA-GLUCOSIDASE"/>
    <property type="match status" value="1"/>
</dbReference>
<evidence type="ECO:0000259" key="1">
    <source>
        <dbReference type="Pfam" id="PF00723"/>
    </source>
</evidence>
<dbReference type="InterPro" id="IPR012341">
    <property type="entry name" value="6hp_glycosidase-like_sf"/>
</dbReference>
<sequence>MPRALVVGNGNMLINFDSQLNMRDLYYPVVGMENHIGGQRCSTGFWEGGHFSWLWEDDWQKKLGYQEDSLVTFVQAINEKMGLDVQINDGVHPHFNIFVRKMTIKNLRNWPRRMRIFFNHDFSISENNIGDTALFDPVSRGICHYKRDIYLLANGAAQGRGIFQYATGRKRFLGAEGTWRDAEDGWLGGNPIDHGSVDSTISFEINLEAREEENLWYWIALGDRLEAVRELDNLVRDHGPGYLLQETMDYCRNWVNRHDWNFGDLPEKVSKLFKQSLLIVRTHCDNNGAILAATDSDILATARDTYNYIWPRDAALVAVALDRVGFPEIPVRFFRLSAQMITDGGYNLQRYNPDGSPGSGWYPLIRDAREQLPIQEDETALVSCALWHHYRQCHDFEEMAPFYWNLAKKMGDFLLQFRDPQTGLPLSSYDLWEERWGVFSFTAASVHAGLMAAANLGNLFGDTRSAEHYRQGAEEVREGMERYLYHEKVGRFLRGIYYRQREGKMEPIPDFTLDSSLYGLFGFGVFPADDPRVERTMKAVEEGLRVNTWVGGLARYTADWYYRMSDDIENVPGSPWIITTLWLAEWYAAKAKTKEELAQARSILEWAADRAMESGILAEQFHPYTGEPLSVAPLTWSHSTFILAVANYIDKWEVTEGRGGDRGTGR</sequence>
<name>A0A0B7MIB2_9FIRM</name>
<evidence type="ECO:0000313" key="2">
    <source>
        <dbReference type="EMBL" id="CEO89765.1"/>
    </source>
</evidence>
<dbReference type="Gene3D" id="1.50.10.10">
    <property type="match status" value="1"/>
</dbReference>
<dbReference type="EMBL" id="CDRZ01000258">
    <property type="protein sequence ID" value="CEO89765.1"/>
    <property type="molecule type" value="Genomic_DNA"/>
</dbReference>
<feature type="domain" description="GH15-like" evidence="1">
    <location>
        <begin position="287"/>
        <end position="644"/>
    </location>
</feature>
<dbReference type="AlphaFoldDB" id="A0A0B7MIB2"/>
<dbReference type="SUPFAM" id="SSF48208">
    <property type="entry name" value="Six-hairpin glycosidases"/>
    <property type="match status" value="1"/>
</dbReference>
<dbReference type="GO" id="GO:0005975">
    <property type="term" value="P:carbohydrate metabolic process"/>
    <property type="evidence" value="ECO:0007669"/>
    <property type="project" value="InterPro"/>
</dbReference>
<proteinExistence type="predicted"/>
<reference evidence="3" key="1">
    <citation type="submission" date="2015-01" db="EMBL/GenBank/DDBJ databases">
        <authorList>
            <person name="Manzoor Shahid"/>
            <person name="Zubair Saima"/>
        </authorList>
    </citation>
    <scope>NUCLEOTIDE SEQUENCE [LARGE SCALE GENOMIC DNA]</scope>
    <source>
        <strain evidence="3">Sp3</strain>
    </source>
</reference>
<dbReference type="OrthoDB" id="3902805at2"/>
<dbReference type="InterPro" id="IPR008928">
    <property type="entry name" value="6-hairpin_glycosidase_sf"/>
</dbReference>
<dbReference type="PANTHER" id="PTHR31616">
    <property type="entry name" value="TREHALASE"/>
    <property type="match status" value="1"/>
</dbReference>
<dbReference type="GO" id="GO:0004553">
    <property type="term" value="F:hydrolase activity, hydrolyzing O-glycosyl compounds"/>
    <property type="evidence" value="ECO:0007669"/>
    <property type="project" value="UniProtKB-ARBA"/>
</dbReference>
<dbReference type="RefSeq" id="WP_044665642.1">
    <property type="nucleotide sequence ID" value="NZ_CDRZ01000258.1"/>
</dbReference>